<evidence type="ECO:0000256" key="14">
    <source>
        <dbReference type="SAM" id="Coils"/>
    </source>
</evidence>
<evidence type="ECO:0000313" key="20">
    <source>
        <dbReference type="Proteomes" id="UP000199607"/>
    </source>
</evidence>
<name>A0A1I4HE36_9EURY</name>
<dbReference type="NCBIfam" id="TIGR00631">
    <property type="entry name" value="uvrb"/>
    <property type="match status" value="1"/>
</dbReference>
<sequence length="730" mass="83100">MESRRGTRRPVVRTLKRVLFRPPKVHNTAPNERVKCLRVQRQPTVSDTDSGPLSPDRPEAARPFRVDAPFEPAGDQPEAIEQLAAGYADGMKKQTLLGVTGSGKTNTVSWTVEEIQKPTLVLAHNKTLAAQLYEEFKNLFPDNAVEYFVSYYDYYQPEAYVEQTDTFIDKDMSINEEIDRLRHSATRSLLTRDDVIVVASVSAIYGLGDPTNYVDMAMELEVGEDVGRDELLKRLVNLNYERNDIDFQQGTFRVRGDTVEVFPMYGRYAVRIEFWGDEIDRMMKIDTLQGEVKSEEPAVLIHPAEHYSIPEGLLERACTEIEGLMEDRVRYFERQGDLVAAQRIEERTTFDLEMLRETGYCSGIENYSVHMSNRESGEAPYTLLDYFPDDFLTVVDESHVTLPQIKGQFAGDKSRKDSLVENGFRLPTAYDNRPLTFEEFQEKTDRTLYVSATPGDYEREHSEQIVEQIVRPTHLVDPKVEISEATGQVDDLMARIDERVERDERVLVTTLTKRMAEDLTEYFEEAGVNVAYMHDETDTLERHELIRSLRLGDIDVLVGINLLREGLDIPEVSLVAILDADQQGFLRSETTLVQTMGRAARNVNGEVVLYADETTDAMAAAIDETQRRRQIQTEFNEEHGYTPETIQKAVGEMSLPGSKTDTSDTSVDDIETEEEAEAKVELLEERMNEAAGNLEFELAADIRDRIRELQQEFDLNTADLGVEPEAEPDF</sequence>
<dbReference type="PROSITE" id="PS50151">
    <property type="entry name" value="UVR"/>
    <property type="match status" value="1"/>
</dbReference>
<dbReference type="InterPro" id="IPR024759">
    <property type="entry name" value="UvrB_YAD/RRR_dom"/>
</dbReference>
<evidence type="ECO:0000259" key="16">
    <source>
        <dbReference type="PROSITE" id="PS50151"/>
    </source>
</evidence>
<dbReference type="InterPro" id="IPR001943">
    <property type="entry name" value="UVR_dom"/>
</dbReference>
<evidence type="ECO:0000256" key="4">
    <source>
        <dbReference type="ARBA" id="ARBA00022741"/>
    </source>
</evidence>
<dbReference type="InterPro" id="IPR004807">
    <property type="entry name" value="UvrB"/>
</dbReference>
<evidence type="ECO:0000256" key="13">
    <source>
        <dbReference type="RuleBase" id="RU003587"/>
    </source>
</evidence>
<dbReference type="InterPro" id="IPR036876">
    <property type="entry name" value="UVR_dom_sf"/>
</dbReference>
<gene>
    <name evidence="12" type="primary">uvrB</name>
    <name evidence="19" type="ORF">SAMN04487950_3652</name>
</gene>
<dbReference type="HAMAP" id="MF_00204">
    <property type="entry name" value="UvrB"/>
    <property type="match status" value="1"/>
</dbReference>
<feature type="domain" description="UVR" evidence="16">
    <location>
        <begin position="677"/>
        <end position="712"/>
    </location>
</feature>
<protein>
    <recommendedName>
        <fullName evidence="11 12">UvrABC system protein B</fullName>
        <shortName evidence="12">Protein UvrB</shortName>
    </recommendedName>
    <alternativeName>
        <fullName evidence="12">Excinuclease ABC subunit B</fullName>
    </alternativeName>
</protein>
<dbReference type="Pfam" id="PF00271">
    <property type="entry name" value="Helicase_C"/>
    <property type="match status" value="1"/>
</dbReference>
<dbReference type="Pfam" id="PF17757">
    <property type="entry name" value="UvrB_inter"/>
    <property type="match status" value="1"/>
</dbReference>
<keyword evidence="12 13" id="KW-0742">SOS response</keyword>
<reference evidence="20" key="1">
    <citation type="submission" date="2016-10" db="EMBL/GenBank/DDBJ databases">
        <authorList>
            <person name="Varghese N."/>
            <person name="Submissions S."/>
        </authorList>
    </citation>
    <scope>NUCLEOTIDE SEQUENCE [LARGE SCALE GENOMIC DNA]</scope>
    <source>
        <strain evidence="20">CGMCC 1.7738</strain>
    </source>
</reference>
<evidence type="ECO:0000259" key="17">
    <source>
        <dbReference type="PROSITE" id="PS51192"/>
    </source>
</evidence>
<dbReference type="GO" id="GO:0009381">
    <property type="term" value="F:excinuclease ABC activity"/>
    <property type="evidence" value="ECO:0007669"/>
    <property type="project" value="UniProtKB-UniRule"/>
</dbReference>
<evidence type="ECO:0000256" key="12">
    <source>
        <dbReference type="HAMAP-Rule" id="MF_00204"/>
    </source>
</evidence>
<dbReference type="Gene3D" id="3.40.50.300">
    <property type="entry name" value="P-loop containing nucleotide triphosphate hydrolases"/>
    <property type="match status" value="3"/>
</dbReference>
<feature type="compositionally biased region" description="Polar residues" evidence="15">
    <location>
        <begin position="41"/>
        <end position="51"/>
    </location>
</feature>
<evidence type="ECO:0000256" key="10">
    <source>
        <dbReference type="ARBA" id="ARBA00026033"/>
    </source>
</evidence>
<dbReference type="GO" id="GO:0006289">
    <property type="term" value="P:nucleotide-excision repair"/>
    <property type="evidence" value="ECO:0007669"/>
    <property type="project" value="UniProtKB-UniRule"/>
</dbReference>
<dbReference type="Pfam" id="PF02151">
    <property type="entry name" value="UVR"/>
    <property type="match status" value="1"/>
</dbReference>
<evidence type="ECO:0000259" key="18">
    <source>
        <dbReference type="PROSITE" id="PS51194"/>
    </source>
</evidence>
<evidence type="ECO:0000256" key="3">
    <source>
        <dbReference type="ARBA" id="ARBA00022490"/>
    </source>
</evidence>
<dbReference type="GO" id="GO:0009380">
    <property type="term" value="C:excinuclease repair complex"/>
    <property type="evidence" value="ECO:0007669"/>
    <property type="project" value="InterPro"/>
</dbReference>
<evidence type="ECO:0000313" key="19">
    <source>
        <dbReference type="EMBL" id="SFL40020.1"/>
    </source>
</evidence>
<dbReference type="Pfam" id="PF04851">
    <property type="entry name" value="ResIII"/>
    <property type="match status" value="1"/>
</dbReference>
<dbReference type="CDD" id="cd17916">
    <property type="entry name" value="DEXHc_UvrB"/>
    <property type="match status" value="1"/>
</dbReference>
<dbReference type="GO" id="GO:0120545">
    <property type="term" value="F:nucleic acid conformation isomerase activity"/>
    <property type="evidence" value="ECO:0007669"/>
    <property type="project" value="UniProtKB-ARBA"/>
</dbReference>
<evidence type="ECO:0000256" key="9">
    <source>
        <dbReference type="ARBA" id="ARBA00023204"/>
    </source>
</evidence>
<comment type="domain">
    <text evidence="12">The beta-hairpin motif is involved in DNA binding.</text>
</comment>
<feature type="coiled-coil region" evidence="14">
    <location>
        <begin position="673"/>
        <end position="700"/>
    </location>
</feature>
<keyword evidence="5 12" id="KW-0227">DNA damage</keyword>
<evidence type="ECO:0000256" key="15">
    <source>
        <dbReference type="SAM" id="MobiDB-lite"/>
    </source>
</evidence>
<dbReference type="Gene3D" id="4.10.860.10">
    <property type="entry name" value="UVR domain"/>
    <property type="match status" value="1"/>
</dbReference>
<feature type="region of interest" description="Disordered" evidence="15">
    <location>
        <begin position="23"/>
        <end position="61"/>
    </location>
</feature>
<dbReference type="Pfam" id="PF12344">
    <property type="entry name" value="UvrB"/>
    <property type="match status" value="1"/>
</dbReference>
<dbReference type="Proteomes" id="UP000199607">
    <property type="component" value="Unassembled WGS sequence"/>
</dbReference>
<dbReference type="InterPro" id="IPR001650">
    <property type="entry name" value="Helicase_C-like"/>
</dbReference>
<comment type="subunit">
    <text evidence="10 12 13">Forms a heterotetramer with UvrA during the search for lesions. Interacts with UvrC in an incision complex.</text>
</comment>
<keyword evidence="7 12" id="KW-0067">ATP-binding</keyword>
<feature type="short sequence motif" description="Beta-hairpin" evidence="12">
    <location>
        <begin position="151"/>
        <end position="174"/>
    </location>
</feature>
<comment type="similarity">
    <text evidence="2 12 13">Belongs to the UvrB family.</text>
</comment>
<dbReference type="NCBIfam" id="NF003673">
    <property type="entry name" value="PRK05298.1"/>
    <property type="match status" value="1"/>
</dbReference>
<feature type="binding site" evidence="12">
    <location>
        <begin position="98"/>
        <end position="105"/>
    </location>
    <ligand>
        <name>ATP</name>
        <dbReference type="ChEBI" id="CHEBI:30616"/>
    </ligand>
</feature>
<comment type="subcellular location">
    <subcellularLocation>
        <location evidence="1 12 13">Cytoplasm</location>
    </subcellularLocation>
</comment>
<dbReference type="GO" id="GO:0016887">
    <property type="term" value="F:ATP hydrolysis activity"/>
    <property type="evidence" value="ECO:0007669"/>
    <property type="project" value="InterPro"/>
</dbReference>
<comment type="function">
    <text evidence="12">The UvrABC repair system catalyzes the recognition and processing of DNA lesions. A damage recognition complex composed of 2 UvrA and 2 UvrB subunits scans DNA for abnormalities. Upon binding of the UvrA(2)B(2) complex to a putative damaged site, the DNA wraps around one UvrB monomer. DNA wrap is dependent on ATP binding by UvrB and probably causes local melting of the DNA helix, facilitating insertion of UvrB beta-hairpin between the DNA strands. Then UvrB probes one DNA strand for the presence of a lesion. If a lesion is found the UvrA subunits dissociate and the UvrB-DNA preincision complex is formed. This complex is subsequently bound by UvrC and the second UvrB is released. If no lesion is found, the DNA wraps around the other UvrB subunit that will check the other stand for damage.</text>
</comment>
<dbReference type="GO" id="GO:0005524">
    <property type="term" value="F:ATP binding"/>
    <property type="evidence" value="ECO:0007669"/>
    <property type="project" value="UniProtKB-UniRule"/>
</dbReference>
<organism evidence="19 20">
    <name type="scientific">Halogranum rubrum</name>
    <dbReference type="NCBI Taxonomy" id="553466"/>
    <lineage>
        <taxon>Archaea</taxon>
        <taxon>Methanobacteriati</taxon>
        <taxon>Methanobacteriota</taxon>
        <taxon>Stenosarchaea group</taxon>
        <taxon>Halobacteria</taxon>
        <taxon>Halobacteriales</taxon>
        <taxon>Haloferacaceae</taxon>
    </lineage>
</organism>
<keyword evidence="3 12" id="KW-0963">Cytoplasm</keyword>
<keyword evidence="20" id="KW-1185">Reference proteome</keyword>
<keyword evidence="6 12" id="KW-0228">DNA excision</keyword>
<evidence type="ECO:0000256" key="1">
    <source>
        <dbReference type="ARBA" id="ARBA00004496"/>
    </source>
</evidence>
<keyword evidence="4 12" id="KW-0547">Nucleotide-binding</keyword>
<dbReference type="AlphaFoldDB" id="A0A1I4HE36"/>
<dbReference type="EMBL" id="FOTC01000005">
    <property type="protein sequence ID" value="SFL40020.1"/>
    <property type="molecule type" value="Genomic_DNA"/>
</dbReference>
<dbReference type="PROSITE" id="PS51192">
    <property type="entry name" value="HELICASE_ATP_BIND_1"/>
    <property type="match status" value="1"/>
</dbReference>
<dbReference type="GO" id="GO:0005737">
    <property type="term" value="C:cytoplasm"/>
    <property type="evidence" value="ECO:0007669"/>
    <property type="project" value="UniProtKB-SubCell"/>
</dbReference>
<evidence type="ECO:0000256" key="2">
    <source>
        <dbReference type="ARBA" id="ARBA00008533"/>
    </source>
</evidence>
<keyword evidence="14" id="KW-0175">Coiled coil</keyword>
<evidence type="ECO:0000256" key="11">
    <source>
        <dbReference type="ARBA" id="ARBA00029504"/>
    </source>
</evidence>
<dbReference type="SUPFAM" id="SSF46600">
    <property type="entry name" value="C-terminal UvrC-binding domain of UvrB"/>
    <property type="match status" value="1"/>
</dbReference>
<feature type="domain" description="Helicase C-terminal" evidence="18">
    <location>
        <begin position="488"/>
        <end position="654"/>
    </location>
</feature>
<dbReference type="InterPro" id="IPR027417">
    <property type="entry name" value="P-loop_NTPase"/>
</dbReference>
<evidence type="ECO:0000256" key="6">
    <source>
        <dbReference type="ARBA" id="ARBA00022769"/>
    </source>
</evidence>
<proteinExistence type="inferred from homology"/>
<evidence type="ECO:0000256" key="7">
    <source>
        <dbReference type="ARBA" id="ARBA00022840"/>
    </source>
</evidence>
<dbReference type="GO" id="GO:0003677">
    <property type="term" value="F:DNA binding"/>
    <property type="evidence" value="ECO:0007669"/>
    <property type="project" value="UniProtKB-UniRule"/>
</dbReference>
<dbReference type="STRING" id="553466.SAMN04487950_3652"/>
<dbReference type="SMART" id="SM00487">
    <property type="entry name" value="DEXDc"/>
    <property type="match status" value="1"/>
</dbReference>
<dbReference type="SMART" id="SM00490">
    <property type="entry name" value="HELICc"/>
    <property type="match status" value="1"/>
</dbReference>
<dbReference type="InterPro" id="IPR014001">
    <property type="entry name" value="Helicase_ATP-bd"/>
</dbReference>
<dbReference type="InterPro" id="IPR041471">
    <property type="entry name" value="UvrB_inter"/>
</dbReference>
<keyword evidence="8 12" id="KW-0267">Excision nuclease</keyword>
<dbReference type="PROSITE" id="PS51194">
    <property type="entry name" value="HELICASE_CTER"/>
    <property type="match status" value="1"/>
</dbReference>
<dbReference type="PANTHER" id="PTHR24029:SF0">
    <property type="entry name" value="UVRABC SYSTEM PROTEIN B"/>
    <property type="match status" value="1"/>
</dbReference>
<evidence type="ECO:0000256" key="8">
    <source>
        <dbReference type="ARBA" id="ARBA00022881"/>
    </source>
</evidence>
<evidence type="ECO:0000256" key="5">
    <source>
        <dbReference type="ARBA" id="ARBA00022763"/>
    </source>
</evidence>
<dbReference type="SUPFAM" id="SSF52540">
    <property type="entry name" value="P-loop containing nucleoside triphosphate hydrolases"/>
    <property type="match status" value="2"/>
</dbReference>
<dbReference type="GO" id="GO:0009432">
    <property type="term" value="P:SOS response"/>
    <property type="evidence" value="ECO:0007669"/>
    <property type="project" value="UniProtKB-UniRule"/>
</dbReference>
<dbReference type="CDD" id="cd18790">
    <property type="entry name" value="SF2_C_UvrB"/>
    <property type="match status" value="1"/>
</dbReference>
<dbReference type="InterPro" id="IPR006935">
    <property type="entry name" value="Helicase/UvrB_N"/>
</dbReference>
<dbReference type="PANTHER" id="PTHR24029">
    <property type="entry name" value="UVRABC SYSTEM PROTEIN B"/>
    <property type="match status" value="1"/>
</dbReference>
<keyword evidence="9 12" id="KW-0234">DNA repair</keyword>
<feature type="domain" description="Helicase ATP-binding" evidence="17">
    <location>
        <begin position="85"/>
        <end position="218"/>
    </location>
</feature>
<accession>A0A1I4HE36</accession>